<dbReference type="AlphaFoldDB" id="A0A521G2F5"/>
<evidence type="ECO:0000256" key="1">
    <source>
        <dbReference type="ARBA" id="ARBA00004496"/>
    </source>
</evidence>
<dbReference type="GO" id="GO:0046872">
    <property type="term" value="F:metal ion binding"/>
    <property type="evidence" value="ECO:0007669"/>
    <property type="project" value="UniProtKB-KW"/>
</dbReference>
<keyword evidence="4" id="KW-0963">Cytoplasm</keyword>
<dbReference type="EMBL" id="NQJD01000009">
    <property type="protein sequence ID" value="TAA75206.1"/>
    <property type="molecule type" value="Genomic_DNA"/>
</dbReference>
<keyword evidence="7" id="KW-0547">Nucleotide-binding</keyword>
<evidence type="ECO:0000256" key="10">
    <source>
        <dbReference type="ARBA" id="ARBA00032441"/>
    </source>
</evidence>
<keyword evidence="8" id="KW-0067">ATP-binding</keyword>
<comment type="similarity">
    <text evidence="2">Belongs to the TsaE family.</text>
</comment>
<evidence type="ECO:0000256" key="4">
    <source>
        <dbReference type="ARBA" id="ARBA00022490"/>
    </source>
</evidence>
<keyword evidence="5" id="KW-0819">tRNA processing</keyword>
<dbReference type="PANTHER" id="PTHR33540:SF2">
    <property type="entry name" value="TRNA THREONYLCARBAMOYLADENOSINE BIOSYNTHESIS PROTEIN TSAE"/>
    <property type="match status" value="1"/>
</dbReference>
<evidence type="ECO:0000256" key="3">
    <source>
        <dbReference type="ARBA" id="ARBA00019010"/>
    </source>
</evidence>
<evidence type="ECO:0000256" key="8">
    <source>
        <dbReference type="ARBA" id="ARBA00022840"/>
    </source>
</evidence>
<dbReference type="InterPro" id="IPR027417">
    <property type="entry name" value="P-loop_NTPase"/>
</dbReference>
<dbReference type="PANTHER" id="PTHR33540">
    <property type="entry name" value="TRNA THREONYLCARBAMOYLADENOSINE BIOSYNTHESIS PROTEIN TSAE"/>
    <property type="match status" value="1"/>
</dbReference>
<evidence type="ECO:0000313" key="11">
    <source>
        <dbReference type="EMBL" id="TAA75206.1"/>
    </source>
</evidence>
<dbReference type="GO" id="GO:0002949">
    <property type="term" value="P:tRNA threonylcarbamoyladenosine modification"/>
    <property type="evidence" value="ECO:0007669"/>
    <property type="project" value="InterPro"/>
</dbReference>
<dbReference type="Gene3D" id="3.40.50.300">
    <property type="entry name" value="P-loop containing nucleotide triphosphate hydrolases"/>
    <property type="match status" value="1"/>
</dbReference>
<evidence type="ECO:0000256" key="5">
    <source>
        <dbReference type="ARBA" id="ARBA00022694"/>
    </source>
</evidence>
<keyword evidence="9" id="KW-0460">Magnesium</keyword>
<comment type="caution">
    <text evidence="11">The sequence shown here is derived from an EMBL/GenBank/DDBJ whole genome shotgun (WGS) entry which is preliminary data.</text>
</comment>
<reference evidence="11" key="1">
    <citation type="submission" date="2017-07" db="EMBL/GenBank/DDBJ databases">
        <title>The cable genome - Insights into the physiology and evolution of filamentous bacteria capable of sulfide oxidation via long distance electron transfer.</title>
        <authorList>
            <person name="Thorup C."/>
            <person name="Bjerg J.T."/>
            <person name="Schreiber L."/>
            <person name="Nielsen L.P."/>
            <person name="Kjeldsen K.U."/>
            <person name="Boesen T."/>
            <person name="Boggild A."/>
            <person name="Meysman F."/>
            <person name="Geelhoed J."/>
            <person name="Schramm A."/>
        </authorList>
    </citation>
    <scope>NUCLEOTIDE SEQUENCE [LARGE SCALE GENOMIC DNA]</scope>
    <source>
        <strain evidence="11">GS</strain>
    </source>
</reference>
<evidence type="ECO:0000256" key="7">
    <source>
        <dbReference type="ARBA" id="ARBA00022741"/>
    </source>
</evidence>
<keyword evidence="6" id="KW-0479">Metal-binding</keyword>
<dbReference type="Proteomes" id="UP000316238">
    <property type="component" value="Unassembled WGS sequence"/>
</dbReference>
<proteinExistence type="inferred from homology"/>
<comment type="subcellular location">
    <subcellularLocation>
        <location evidence="1">Cytoplasm</location>
    </subcellularLocation>
</comment>
<dbReference type="GO" id="GO:0005737">
    <property type="term" value="C:cytoplasm"/>
    <property type="evidence" value="ECO:0007669"/>
    <property type="project" value="UniProtKB-SubCell"/>
</dbReference>
<organism evidence="11 12">
    <name type="scientific">Candidatus Electronema aureum</name>
    <dbReference type="NCBI Taxonomy" id="2005002"/>
    <lineage>
        <taxon>Bacteria</taxon>
        <taxon>Pseudomonadati</taxon>
        <taxon>Thermodesulfobacteriota</taxon>
        <taxon>Desulfobulbia</taxon>
        <taxon>Desulfobulbales</taxon>
        <taxon>Desulfobulbaceae</taxon>
        <taxon>Candidatus Electronema</taxon>
    </lineage>
</organism>
<evidence type="ECO:0000256" key="2">
    <source>
        <dbReference type="ARBA" id="ARBA00007599"/>
    </source>
</evidence>
<dbReference type="NCBIfam" id="TIGR00150">
    <property type="entry name" value="T6A_YjeE"/>
    <property type="match status" value="1"/>
</dbReference>
<sequence length="147" mass="16057">MAMEAITLFLPDLAATAELGRQLGRKAQNGDVILLYGGLGVGKTTLTQAIAVGLEVPPDQYVSSPSFALLHEYQGRLPLFHLDCYRLAGEEDVEGAGLAECIGRTGLTVIEWPERLGNLRPEERLDIFIEAISESERLCRMEAWGKG</sequence>
<keyword evidence="12" id="KW-1185">Reference proteome</keyword>
<evidence type="ECO:0000256" key="6">
    <source>
        <dbReference type="ARBA" id="ARBA00022723"/>
    </source>
</evidence>
<accession>A0A521G2F5</accession>
<dbReference type="InterPro" id="IPR003442">
    <property type="entry name" value="T6A_TsaE"/>
</dbReference>
<gene>
    <name evidence="11" type="ORF">CDV28_10919</name>
</gene>
<name>A0A521G2F5_9BACT</name>
<evidence type="ECO:0000313" key="12">
    <source>
        <dbReference type="Proteomes" id="UP000316238"/>
    </source>
</evidence>
<dbReference type="GO" id="GO:0005524">
    <property type="term" value="F:ATP binding"/>
    <property type="evidence" value="ECO:0007669"/>
    <property type="project" value="UniProtKB-KW"/>
</dbReference>
<dbReference type="Pfam" id="PF02367">
    <property type="entry name" value="TsaE"/>
    <property type="match status" value="1"/>
</dbReference>
<evidence type="ECO:0000256" key="9">
    <source>
        <dbReference type="ARBA" id="ARBA00022842"/>
    </source>
</evidence>
<dbReference type="SUPFAM" id="SSF52540">
    <property type="entry name" value="P-loop containing nucleoside triphosphate hydrolases"/>
    <property type="match status" value="1"/>
</dbReference>
<protein>
    <recommendedName>
        <fullName evidence="3">tRNA threonylcarbamoyladenosine biosynthesis protein TsaE</fullName>
    </recommendedName>
    <alternativeName>
        <fullName evidence="10">t(6)A37 threonylcarbamoyladenosine biosynthesis protein TsaE</fullName>
    </alternativeName>
</protein>